<evidence type="ECO:0000313" key="2">
    <source>
        <dbReference type="Proteomes" id="UP000318103"/>
    </source>
</evidence>
<accession>A0A542SYQ5</accession>
<dbReference type="Proteomes" id="UP000318103">
    <property type="component" value="Unassembled WGS sequence"/>
</dbReference>
<dbReference type="RefSeq" id="WP_055709703.1">
    <property type="nucleotide sequence ID" value="NZ_JBPJFI010000002.1"/>
</dbReference>
<comment type="caution">
    <text evidence="1">The sequence shown here is derived from an EMBL/GenBank/DDBJ whole genome shotgun (WGS) entry which is preliminary data.</text>
</comment>
<reference evidence="1 2" key="1">
    <citation type="submission" date="2019-06" db="EMBL/GenBank/DDBJ databases">
        <title>Sequencing the genomes of 1000 actinobacteria strains.</title>
        <authorList>
            <person name="Klenk H.-P."/>
        </authorList>
    </citation>
    <scope>NUCLEOTIDE SEQUENCE [LARGE SCALE GENOMIC DNA]</scope>
    <source>
        <strain evidence="1 2">DSM 41929</strain>
    </source>
</reference>
<gene>
    <name evidence="1" type="ORF">FB563_7595</name>
</gene>
<evidence type="ECO:0000313" key="1">
    <source>
        <dbReference type="EMBL" id="TQK79745.1"/>
    </source>
</evidence>
<protein>
    <submittedName>
        <fullName evidence="1">Uncharacterized protein</fullName>
    </submittedName>
</protein>
<dbReference type="AlphaFoldDB" id="A0A542SYQ5"/>
<organism evidence="1 2">
    <name type="scientific">Streptomyces puniciscabiei</name>
    <dbReference type="NCBI Taxonomy" id="164348"/>
    <lineage>
        <taxon>Bacteria</taxon>
        <taxon>Bacillati</taxon>
        <taxon>Actinomycetota</taxon>
        <taxon>Actinomycetes</taxon>
        <taxon>Kitasatosporales</taxon>
        <taxon>Streptomycetaceae</taxon>
        <taxon>Streptomyces</taxon>
    </lineage>
</organism>
<sequence length="89" mass="9369">MVTESPRSITASADELLAQVRTLRADADLMDGYARQLLATAATLSGCPAAPDRSRPTLEQQAAACTTAAEQLRTAAEALDIHTRAGAWD</sequence>
<name>A0A542SYQ5_9ACTN</name>
<dbReference type="EMBL" id="VFNX01000004">
    <property type="protein sequence ID" value="TQK79745.1"/>
    <property type="molecule type" value="Genomic_DNA"/>
</dbReference>
<dbReference type="OrthoDB" id="4333449at2"/>
<proteinExistence type="predicted"/>
<keyword evidence="2" id="KW-1185">Reference proteome</keyword>